<dbReference type="PANTHER" id="PTHR45969:SF69">
    <property type="entry name" value="FINGER DOMAIN PROTEIN, PUTATIVE (AFU_ORTHOLOGUE AFUA_3G12190)-RELATED"/>
    <property type="match status" value="1"/>
</dbReference>
<dbReference type="PANTHER" id="PTHR45969">
    <property type="entry name" value="RING ZINC FINGER PROTEIN-RELATED"/>
    <property type="match status" value="1"/>
</dbReference>
<feature type="domain" description="RING-type" evidence="5">
    <location>
        <begin position="158"/>
        <end position="203"/>
    </location>
</feature>
<dbReference type="EMBL" id="CABITT030000004">
    <property type="protein sequence ID" value="VVB01609.1"/>
    <property type="molecule type" value="Genomic_DNA"/>
</dbReference>
<dbReference type="AlphaFoldDB" id="A0A565BL48"/>
<dbReference type="InterPro" id="IPR013083">
    <property type="entry name" value="Znf_RING/FYVE/PHD"/>
</dbReference>
<keyword evidence="3" id="KW-0862">Zinc</keyword>
<dbReference type="FunFam" id="3.30.40.10:FF:000985">
    <property type="entry name" value="RING/U-box superfamily protein"/>
    <property type="match status" value="1"/>
</dbReference>
<dbReference type="SMART" id="SM00184">
    <property type="entry name" value="RING"/>
    <property type="match status" value="1"/>
</dbReference>
<gene>
    <name evidence="6" type="ORF">ANE_LOCUS12053</name>
</gene>
<comment type="caution">
    <text evidence="6">The sequence shown here is derived from an EMBL/GenBank/DDBJ whole genome shotgun (WGS) entry which is preliminary data.</text>
</comment>
<evidence type="ECO:0000259" key="5">
    <source>
        <dbReference type="PROSITE" id="PS50089"/>
    </source>
</evidence>
<keyword evidence="7" id="KW-1185">Reference proteome</keyword>
<evidence type="ECO:0000256" key="3">
    <source>
        <dbReference type="ARBA" id="ARBA00022833"/>
    </source>
</evidence>
<dbReference type="Proteomes" id="UP000489600">
    <property type="component" value="Unassembled WGS sequence"/>
</dbReference>
<dbReference type="Gene3D" id="3.30.40.10">
    <property type="entry name" value="Zinc/RING finger domain, C3HC4 (zinc finger)"/>
    <property type="match status" value="1"/>
</dbReference>
<keyword evidence="2 4" id="KW-0863">Zinc-finger</keyword>
<dbReference type="InterPro" id="IPR001841">
    <property type="entry name" value="Znf_RING"/>
</dbReference>
<evidence type="ECO:0000313" key="7">
    <source>
        <dbReference type="Proteomes" id="UP000489600"/>
    </source>
</evidence>
<protein>
    <recommendedName>
        <fullName evidence="5">RING-type domain-containing protein</fullName>
    </recommendedName>
</protein>
<evidence type="ECO:0000313" key="6">
    <source>
        <dbReference type="EMBL" id="VVB01609.1"/>
    </source>
</evidence>
<name>A0A565BL48_9BRAS</name>
<evidence type="ECO:0000256" key="4">
    <source>
        <dbReference type="PROSITE-ProRule" id="PRU00175"/>
    </source>
</evidence>
<keyword evidence="1" id="KW-0479">Metal-binding</keyword>
<reference evidence="6" key="1">
    <citation type="submission" date="2019-07" db="EMBL/GenBank/DDBJ databases">
        <authorList>
            <person name="Dittberner H."/>
        </authorList>
    </citation>
    <scope>NUCLEOTIDE SEQUENCE [LARGE SCALE GENOMIC DNA]</scope>
</reference>
<proteinExistence type="predicted"/>
<dbReference type="PROSITE" id="PS50089">
    <property type="entry name" value="ZF_RING_2"/>
    <property type="match status" value="1"/>
</dbReference>
<dbReference type="OrthoDB" id="1079733at2759"/>
<sequence length="222" mass="25434">MDPVIIKVDTEAEILPRYQGFLNTILIHIHDEIEELVIDQNGDLTLLGSYSTPNVSLILSEPPSFSPNYISQLLHNFYISETRLCQILGQLIALACALLHGPRPFLLSLHVKLTRRFLVMFPPSVTSPSRAVSDHVLQRLVDEQRVELIDLGKEDKECSICMENLSETSSREKVIRMPNCLHLFHQDCIFEWLKIQNSCPLCRRVLYEDDDHEAVPETPRFA</sequence>
<dbReference type="Pfam" id="PF13639">
    <property type="entry name" value="zf-RING_2"/>
    <property type="match status" value="1"/>
</dbReference>
<evidence type="ECO:0000256" key="1">
    <source>
        <dbReference type="ARBA" id="ARBA00022723"/>
    </source>
</evidence>
<dbReference type="SUPFAM" id="SSF57850">
    <property type="entry name" value="RING/U-box"/>
    <property type="match status" value="1"/>
</dbReference>
<dbReference type="GO" id="GO:0061630">
    <property type="term" value="F:ubiquitin protein ligase activity"/>
    <property type="evidence" value="ECO:0007669"/>
    <property type="project" value="TreeGrafter"/>
</dbReference>
<dbReference type="GO" id="GO:0016567">
    <property type="term" value="P:protein ubiquitination"/>
    <property type="evidence" value="ECO:0007669"/>
    <property type="project" value="TreeGrafter"/>
</dbReference>
<evidence type="ECO:0000256" key="2">
    <source>
        <dbReference type="ARBA" id="ARBA00022771"/>
    </source>
</evidence>
<accession>A0A565BL48</accession>
<organism evidence="6 7">
    <name type="scientific">Arabis nemorensis</name>
    <dbReference type="NCBI Taxonomy" id="586526"/>
    <lineage>
        <taxon>Eukaryota</taxon>
        <taxon>Viridiplantae</taxon>
        <taxon>Streptophyta</taxon>
        <taxon>Embryophyta</taxon>
        <taxon>Tracheophyta</taxon>
        <taxon>Spermatophyta</taxon>
        <taxon>Magnoliopsida</taxon>
        <taxon>eudicotyledons</taxon>
        <taxon>Gunneridae</taxon>
        <taxon>Pentapetalae</taxon>
        <taxon>rosids</taxon>
        <taxon>malvids</taxon>
        <taxon>Brassicales</taxon>
        <taxon>Brassicaceae</taxon>
        <taxon>Arabideae</taxon>
        <taxon>Arabis</taxon>
    </lineage>
</organism>
<dbReference type="GO" id="GO:0008270">
    <property type="term" value="F:zinc ion binding"/>
    <property type="evidence" value="ECO:0007669"/>
    <property type="project" value="UniProtKB-KW"/>
</dbReference>